<protein>
    <submittedName>
        <fullName evidence="2">Uncharacterized protein</fullName>
    </submittedName>
</protein>
<sequence length="181" mass="20790">MMRRFLVVFSVAICLICNKITAQTASSNSERFPTTGHKEVTILKKTNVNADTLKTLLIVPNNTSWIEIGKKLNYFKEVMTLSELQKDIIAKGLSDKIPSISDKIGLYNAYKNYKPFVILINSNEDLKAQGFRTRLSLYDPMRSDMIFRNEVRLNLMWEGYSDKKVLNPLLNSLVDYLSEQK</sequence>
<keyword evidence="3" id="KW-1185">Reference proteome</keyword>
<dbReference type="RefSeq" id="WP_240827446.1">
    <property type="nucleotide sequence ID" value="NZ_JAKWBL010000001.1"/>
</dbReference>
<gene>
    <name evidence="2" type="ORF">MKP09_09340</name>
</gene>
<evidence type="ECO:0000256" key="1">
    <source>
        <dbReference type="SAM" id="SignalP"/>
    </source>
</evidence>
<organism evidence="2 3">
    <name type="scientific">Niabella ginsengisoli</name>
    <dbReference type="NCBI Taxonomy" id="522298"/>
    <lineage>
        <taxon>Bacteria</taxon>
        <taxon>Pseudomonadati</taxon>
        <taxon>Bacteroidota</taxon>
        <taxon>Chitinophagia</taxon>
        <taxon>Chitinophagales</taxon>
        <taxon>Chitinophagaceae</taxon>
        <taxon>Niabella</taxon>
    </lineage>
</organism>
<name>A0ABS9SIA7_9BACT</name>
<dbReference type="EMBL" id="JAKWBL010000001">
    <property type="protein sequence ID" value="MCH5598098.1"/>
    <property type="molecule type" value="Genomic_DNA"/>
</dbReference>
<evidence type="ECO:0000313" key="2">
    <source>
        <dbReference type="EMBL" id="MCH5598098.1"/>
    </source>
</evidence>
<accession>A0ABS9SIA7</accession>
<reference evidence="2 3" key="1">
    <citation type="submission" date="2022-02" db="EMBL/GenBank/DDBJ databases">
        <authorList>
            <person name="Min J."/>
        </authorList>
    </citation>
    <scope>NUCLEOTIDE SEQUENCE [LARGE SCALE GENOMIC DNA]</scope>
    <source>
        <strain evidence="2 3">GR10-1</strain>
    </source>
</reference>
<keyword evidence="1" id="KW-0732">Signal</keyword>
<comment type="caution">
    <text evidence="2">The sequence shown here is derived from an EMBL/GenBank/DDBJ whole genome shotgun (WGS) entry which is preliminary data.</text>
</comment>
<feature type="signal peptide" evidence="1">
    <location>
        <begin position="1"/>
        <end position="24"/>
    </location>
</feature>
<proteinExistence type="predicted"/>
<evidence type="ECO:0000313" key="3">
    <source>
        <dbReference type="Proteomes" id="UP001202248"/>
    </source>
</evidence>
<dbReference type="Proteomes" id="UP001202248">
    <property type="component" value="Unassembled WGS sequence"/>
</dbReference>
<feature type="chain" id="PRO_5047096603" evidence="1">
    <location>
        <begin position="25"/>
        <end position="181"/>
    </location>
</feature>